<dbReference type="PANTHER" id="PTHR42920:SF5">
    <property type="entry name" value="EAMA DOMAIN-CONTAINING PROTEIN"/>
    <property type="match status" value="1"/>
</dbReference>
<dbReference type="InterPro" id="IPR000620">
    <property type="entry name" value="EamA_dom"/>
</dbReference>
<feature type="transmembrane region" description="Helical" evidence="6">
    <location>
        <begin position="35"/>
        <end position="57"/>
    </location>
</feature>
<evidence type="ECO:0000256" key="4">
    <source>
        <dbReference type="ARBA" id="ARBA00022989"/>
    </source>
</evidence>
<keyword evidence="3 6" id="KW-0812">Transmembrane</keyword>
<dbReference type="InterPro" id="IPR051258">
    <property type="entry name" value="Diverse_Substrate_Transporter"/>
</dbReference>
<evidence type="ECO:0000256" key="3">
    <source>
        <dbReference type="ARBA" id="ARBA00022692"/>
    </source>
</evidence>
<sequence>MPNAAKADLLLVVVTLLAAVSWIMSKEAVMIMPPLLFMGLRFLLASGLLAVIGWQHLRQLDAYAIKRSMVAGLVFALGMSLWVMGLFTGTHVGEGAFLTSLGVVLVPVIGKLFFGEKQTRSNWLALPFAVVGLALLSLKNGFNPEVGQWFYVTAAFVFALFYRLNTSAANQTVRQLANGQQHVVAGVPPIALTSIVLAMVGIVASIISLVFEPWQKTMAEFSGAMFGWIVASAIIGTAARFLIQTYAQSLSQHTHGVVILVVEPVWVALLAAAWYGESMSGQQLVGCSLILLSLLVSRAKALKALLRLEG</sequence>
<dbReference type="EMBL" id="QAON01000009">
    <property type="protein sequence ID" value="PTQ89005.1"/>
    <property type="molecule type" value="Genomic_DNA"/>
</dbReference>
<keyword evidence="2" id="KW-1003">Cell membrane</keyword>
<keyword evidence="5 6" id="KW-0472">Membrane</keyword>
<evidence type="ECO:0000313" key="9">
    <source>
        <dbReference type="Proteomes" id="UP000244223"/>
    </source>
</evidence>
<dbReference type="Proteomes" id="UP000244223">
    <property type="component" value="Unassembled WGS sequence"/>
</dbReference>
<name>A0A2T5IYF8_9GAMM</name>
<feature type="transmembrane region" description="Helical" evidence="6">
    <location>
        <begin position="123"/>
        <end position="142"/>
    </location>
</feature>
<evidence type="ECO:0000256" key="2">
    <source>
        <dbReference type="ARBA" id="ARBA00022475"/>
    </source>
</evidence>
<evidence type="ECO:0000256" key="6">
    <source>
        <dbReference type="SAM" id="Phobius"/>
    </source>
</evidence>
<dbReference type="SUPFAM" id="SSF103481">
    <property type="entry name" value="Multidrug resistance efflux transporter EmrE"/>
    <property type="match status" value="2"/>
</dbReference>
<evidence type="ECO:0000313" key="8">
    <source>
        <dbReference type="EMBL" id="PTQ89005.1"/>
    </source>
</evidence>
<gene>
    <name evidence="8" type="ORF">C8N29_10926</name>
</gene>
<dbReference type="OrthoDB" id="34284at2"/>
<dbReference type="GO" id="GO:0005886">
    <property type="term" value="C:plasma membrane"/>
    <property type="evidence" value="ECO:0007669"/>
    <property type="project" value="UniProtKB-SubCell"/>
</dbReference>
<proteinExistence type="predicted"/>
<feature type="transmembrane region" description="Helical" evidence="6">
    <location>
        <begin position="186"/>
        <end position="211"/>
    </location>
</feature>
<feature type="transmembrane region" description="Helical" evidence="6">
    <location>
        <begin position="255"/>
        <end position="275"/>
    </location>
</feature>
<keyword evidence="9" id="KW-1185">Reference proteome</keyword>
<feature type="domain" description="EamA" evidence="7">
    <location>
        <begin position="181"/>
        <end position="296"/>
    </location>
</feature>
<feature type="transmembrane region" description="Helical" evidence="6">
    <location>
        <begin position="223"/>
        <end position="243"/>
    </location>
</feature>
<accession>A0A2T5IYF8</accession>
<feature type="transmembrane region" description="Helical" evidence="6">
    <location>
        <begin position="281"/>
        <end position="297"/>
    </location>
</feature>
<organism evidence="8 9">
    <name type="scientific">Agitococcus lubricus</name>
    <dbReference type="NCBI Taxonomy" id="1077255"/>
    <lineage>
        <taxon>Bacteria</taxon>
        <taxon>Pseudomonadati</taxon>
        <taxon>Pseudomonadota</taxon>
        <taxon>Gammaproteobacteria</taxon>
        <taxon>Moraxellales</taxon>
        <taxon>Moraxellaceae</taxon>
        <taxon>Agitococcus</taxon>
    </lineage>
</organism>
<comment type="caution">
    <text evidence="8">The sequence shown here is derived from an EMBL/GenBank/DDBJ whole genome shotgun (WGS) entry which is preliminary data.</text>
</comment>
<dbReference type="AlphaFoldDB" id="A0A2T5IYF8"/>
<dbReference type="RefSeq" id="WP_107865921.1">
    <property type="nucleotide sequence ID" value="NZ_QAON01000009.1"/>
</dbReference>
<feature type="transmembrane region" description="Helical" evidence="6">
    <location>
        <begin position="148"/>
        <end position="165"/>
    </location>
</feature>
<evidence type="ECO:0000259" key="7">
    <source>
        <dbReference type="Pfam" id="PF00892"/>
    </source>
</evidence>
<keyword evidence="4 6" id="KW-1133">Transmembrane helix</keyword>
<dbReference type="InterPro" id="IPR037185">
    <property type="entry name" value="EmrE-like"/>
</dbReference>
<reference evidence="8 9" key="1">
    <citation type="submission" date="2018-04" db="EMBL/GenBank/DDBJ databases">
        <title>Genomic Encyclopedia of Archaeal and Bacterial Type Strains, Phase II (KMG-II): from individual species to whole genera.</title>
        <authorList>
            <person name="Goeker M."/>
        </authorList>
    </citation>
    <scope>NUCLEOTIDE SEQUENCE [LARGE SCALE GENOMIC DNA]</scope>
    <source>
        <strain evidence="8 9">DSM 5822</strain>
    </source>
</reference>
<feature type="domain" description="EamA" evidence="7">
    <location>
        <begin position="6"/>
        <end position="137"/>
    </location>
</feature>
<evidence type="ECO:0000256" key="1">
    <source>
        <dbReference type="ARBA" id="ARBA00004651"/>
    </source>
</evidence>
<evidence type="ECO:0000256" key="5">
    <source>
        <dbReference type="ARBA" id="ARBA00023136"/>
    </source>
</evidence>
<feature type="transmembrane region" description="Helical" evidence="6">
    <location>
        <begin position="69"/>
        <end position="89"/>
    </location>
</feature>
<feature type="transmembrane region" description="Helical" evidence="6">
    <location>
        <begin position="95"/>
        <end position="114"/>
    </location>
</feature>
<dbReference type="PANTHER" id="PTHR42920">
    <property type="entry name" value="OS03G0707200 PROTEIN-RELATED"/>
    <property type="match status" value="1"/>
</dbReference>
<protein>
    <submittedName>
        <fullName evidence="8">EamA-like transporter family protein</fullName>
    </submittedName>
</protein>
<dbReference type="Pfam" id="PF00892">
    <property type="entry name" value="EamA"/>
    <property type="match status" value="2"/>
</dbReference>
<comment type="subcellular location">
    <subcellularLocation>
        <location evidence="1">Cell membrane</location>
        <topology evidence="1">Multi-pass membrane protein</topology>
    </subcellularLocation>
</comment>